<dbReference type="PANTHER" id="PTHR35936">
    <property type="entry name" value="MEMBRANE-BOUND LYTIC MUREIN TRANSGLYCOSYLASE F"/>
    <property type="match status" value="1"/>
</dbReference>
<evidence type="ECO:0000256" key="2">
    <source>
        <dbReference type="ARBA" id="ARBA00010333"/>
    </source>
</evidence>
<dbReference type="GO" id="GO:0030313">
    <property type="term" value="C:cell envelope"/>
    <property type="evidence" value="ECO:0007669"/>
    <property type="project" value="UniProtKB-SubCell"/>
</dbReference>
<evidence type="ECO:0000256" key="1">
    <source>
        <dbReference type="ARBA" id="ARBA00004196"/>
    </source>
</evidence>
<evidence type="ECO:0000259" key="5">
    <source>
        <dbReference type="SMART" id="SM00062"/>
    </source>
</evidence>
<dbReference type="Pfam" id="PF00497">
    <property type="entry name" value="SBP_bac_3"/>
    <property type="match status" value="1"/>
</dbReference>
<dbReference type="SUPFAM" id="SSF53850">
    <property type="entry name" value="Periplasmic binding protein-like II"/>
    <property type="match status" value="1"/>
</dbReference>
<dbReference type="GO" id="GO:0016020">
    <property type="term" value="C:membrane"/>
    <property type="evidence" value="ECO:0007669"/>
    <property type="project" value="InterPro"/>
</dbReference>
<feature type="domain" description="Ionotropic glutamate receptor C-terminal" evidence="6">
    <location>
        <begin position="12"/>
        <end position="229"/>
    </location>
</feature>
<evidence type="ECO:0000256" key="3">
    <source>
        <dbReference type="ARBA" id="ARBA00022729"/>
    </source>
</evidence>
<accession>A0AAT9G6Q7</accession>
<comment type="similarity">
    <text evidence="2 4">Belongs to the bacterial solute-binding protein 3 family.</text>
</comment>
<organism evidence="7">
    <name type="scientific">Candidatus Tisiphia endosymbiont of Sergentomyia squamirostris</name>
    <dbReference type="NCBI Taxonomy" id="3113639"/>
    <lineage>
        <taxon>Bacteria</taxon>
        <taxon>Pseudomonadati</taxon>
        <taxon>Pseudomonadota</taxon>
        <taxon>Alphaproteobacteria</taxon>
        <taxon>Rickettsiales</taxon>
        <taxon>Rickettsiaceae</taxon>
        <taxon>Rickettsieae</taxon>
        <taxon>Candidatus Tisiphia</taxon>
    </lineage>
</organism>
<dbReference type="PROSITE" id="PS01039">
    <property type="entry name" value="SBP_BACTERIAL_3"/>
    <property type="match status" value="1"/>
</dbReference>
<dbReference type="Gene3D" id="3.40.190.10">
    <property type="entry name" value="Periplasmic binding protein-like II"/>
    <property type="match status" value="2"/>
</dbReference>
<dbReference type="InterPro" id="IPR001638">
    <property type="entry name" value="Solute-binding_3/MltF_N"/>
</dbReference>
<dbReference type="SMART" id="SM00062">
    <property type="entry name" value="PBPb"/>
    <property type="match status" value="1"/>
</dbReference>
<evidence type="ECO:0000259" key="6">
    <source>
        <dbReference type="SMART" id="SM00079"/>
    </source>
</evidence>
<dbReference type="InterPro" id="IPR001320">
    <property type="entry name" value="Iontro_rcpt_C"/>
</dbReference>
<dbReference type="EMBL" id="AP029170">
    <property type="protein sequence ID" value="BFD45494.1"/>
    <property type="molecule type" value="Genomic_DNA"/>
</dbReference>
<dbReference type="InterPro" id="IPR018313">
    <property type="entry name" value="SBP_3_CS"/>
</dbReference>
<gene>
    <name evidence="7" type="ORF">DMENIID0002_01400</name>
</gene>
<evidence type="ECO:0000256" key="4">
    <source>
        <dbReference type="RuleBase" id="RU003744"/>
    </source>
</evidence>
<keyword evidence="3" id="KW-0732">Signal</keyword>
<evidence type="ECO:0000313" key="7">
    <source>
        <dbReference type="EMBL" id="BFD45494.1"/>
    </source>
</evidence>
<dbReference type="AlphaFoldDB" id="A0AAT9G6Q7"/>
<dbReference type="SMART" id="SM00079">
    <property type="entry name" value="PBPe"/>
    <property type="match status" value="1"/>
</dbReference>
<sequence>MIGCDNKSKEQNLIVATSADNPPYEFIQNGQIVGFDIDIINAIGEQIGKKVIIKNFDFNGLLASLTTENVDIVIAGLSVTEERKKHISFSVPYISTNVSILYRSADNLKNTGDLDNKAVGVQLGTTWAVIVQDLAKQFNIRINYLSNNLMLVEELKSKVIDVVVLEASQSKKFIENNPDLASFGLTEFSSELAIAMPKNSKLIDSVNKAIAELTEDGTISRITKKWLQQ</sequence>
<name>A0AAT9G6Q7_9RICK</name>
<comment type="subcellular location">
    <subcellularLocation>
        <location evidence="1">Cell envelope</location>
    </subcellularLocation>
</comment>
<reference evidence="7" key="1">
    <citation type="submission" date="2024-01" db="EMBL/GenBank/DDBJ databases">
        <title>Sequencing the genomes of a sandfly, Sergentomyia squamirostris, and its two endosymbionts.</title>
        <authorList>
            <person name="Itokawa K."/>
            <person name="Sanjoba C."/>
        </authorList>
    </citation>
    <scope>NUCLEOTIDE SEQUENCE</scope>
    <source>
        <strain evidence="7">RiSSQ</strain>
    </source>
</reference>
<protein>
    <submittedName>
        <fullName evidence="7">ABC transporter substrate-binding protein</fullName>
    </submittedName>
</protein>
<dbReference type="GO" id="GO:0015276">
    <property type="term" value="F:ligand-gated monoatomic ion channel activity"/>
    <property type="evidence" value="ECO:0007669"/>
    <property type="project" value="InterPro"/>
</dbReference>
<feature type="domain" description="Solute-binding protein family 3/N-terminal" evidence="5">
    <location>
        <begin position="12"/>
        <end position="227"/>
    </location>
</feature>
<dbReference type="PANTHER" id="PTHR35936:SF17">
    <property type="entry name" value="ARGININE-BINDING EXTRACELLULAR PROTEIN ARTP"/>
    <property type="match status" value="1"/>
</dbReference>
<proteinExistence type="inferred from homology"/>